<protein>
    <recommendedName>
        <fullName evidence="14">PTS system sucrose-specific EIIBCA component</fullName>
        <ecNumber evidence="11">2.7.1.211</ecNumber>
    </recommendedName>
    <alternativeName>
        <fullName evidence="15">EIIBCA-Scr</fullName>
    </alternativeName>
</protein>
<evidence type="ECO:0000256" key="2">
    <source>
        <dbReference type="ARBA" id="ARBA00022448"/>
    </source>
</evidence>
<evidence type="ECO:0000256" key="6">
    <source>
        <dbReference type="ARBA" id="ARBA00022683"/>
    </source>
</evidence>
<accession>A0A3R6VFL9</accession>
<comment type="caution">
    <text evidence="21">The sequence shown here is derived from an EMBL/GenBank/DDBJ whole genome shotgun (WGS) entry which is preliminary data.</text>
</comment>
<dbReference type="InterPro" id="IPR001127">
    <property type="entry name" value="PTS_EIIA_1_perm"/>
</dbReference>
<evidence type="ECO:0000256" key="7">
    <source>
        <dbReference type="ARBA" id="ARBA00022692"/>
    </source>
</evidence>
<keyword evidence="8" id="KW-0418">Kinase</keyword>
<dbReference type="GO" id="GO:0009401">
    <property type="term" value="P:phosphoenolpyruvate-dependent sugar phosphotransferase system"/>
    <property type="evidence" value="ECO:0007669"/>
    <property type="project" value="UniProtKB-KW"/>
</dbReference>
<keyword evidence="9 17" id="KW-1133">Transmembrane helix</keyword>
<dbReference type="Proteomes" id="UP000284822">
    <property type="component" value="Unassembled WGS sequence"/>
</dbReference>
<gene>
    <name evidence="21" type="ORF">DS832_08565</name>
</gene>
<dbReference type="InterPro" id="IPR050558">
    <property type="entry name" value="PTS_Sugar-Specific_Components"/>
</dbReference>
<keyword evidence="7 17" id="KW-0812">Transmembrane</keyword>
<dbReference type="Pfam" id="PF00367">
    <property type="entry name" value="PTS_EIIB"/>
    <property type="match status" value="1"/>
</dbReference>
<keyword evidence="5" id="KW-0808">Transferase</keyword>
<dbReference type="PROSITE" id="PS00371">
    <property type="entry name" value="PTS_EIIA_TYPE_1_HIS"/>
    <property type="match status" value="1"/>
</dbReference>
<dbReference type="PROSITE" id="PS51098">
    <property type="entry name" value="PTS_EIIB_TYPE_1"/>
    <property type="match status" value="1"/>
</dbReference>
<dbReference type="PANTHER" id="PTHR30175">
    <property type="entry name" value="PHOSPHOTRANSFERASE SYSTEM TRANSPORT PROTEIN"/>
    <property type="match status" value="1"/>
</dbReference>
<dbReference type="AlphaFoldDB" id="A0A3R6VFL9"/>
<organism evidence="21 22">
    <name type="scientific">Bombilactobacillus bombi</name>
    <dbReference type="NCBI Taxonomy" id="1303590"/>
    <lineage>
        <taxon>Bacteria</taxon>
        <taxon>Bacillati</taxon>
        <taxon>Bacillota</taxon>
        <taxon>Bacilli</taxon>
        <taxon>Lactobacillales</taxon>
        <taxon>Lactobacillaceae</taxon>
        <taxon>Bombilactobacillus</taxon>
    </lineage>
</organism>
<evidence type="ECO:0000259" key="20">
    <source>
        <dbReference type="PROSITE" id="PS51103"/>
    </source>
</evidence>
<evidence type="ECO:0000256" key="15">
    <source>
        <dbReference type="ARBA" id="ARBA00081008"/>
    </source>
</evidence>
<evidence type="ECO:0000256" key="9">
    <source>
        <dbReference type="ARBA" id="ARBA00022989"/>
    </source>
</evidence>
<keyword evidence="6" id="KW-0598">Phosphotransferase system</keyword>
<dbReference type="InterPro" id="IPR001996">
    <property type="entry name" value="PTS_IIB_1"/>
</dbReference>
<dbReference type="Gene3D" id="2.70.70.10">
    <property type="entry name" value="Glucose Permease (Domain IIA)"/>
    <property type="match status" value="1"/>
</dbReference>
<sequence length="655" mass="69996">MAYEELSKNIIKNVGGKDNVASVVHCTTRLRFKLKDEKKADDSAMKATDGVISVVKSGGQYQVVIGNNVADVYDTLIKVGGFSDGGSVPDDYVDKSNMSILDKFIDLISSIFTPILGPLCATGMIKGFNAMFVAFGWLKATDGTYIILNSIGDSIFYFLPVILGITAARKFKVDIIVGAAIGAALCYPSIVALNSSKTTLFTLFKGTLFQSPIHTTFLKIPVIMMNYTSSVIPIIAAVWFASKVQKLAKKWIPEVVKTFLVPFTVLLITVPITFLVIGPISTWLGNAISAICVGVYNISPVLAGILMGAFWQVFVMFGVHWSFTAISMANFARMGYDPIVSLMFGASFAQTGVVLAMIFQTRNEKTKSIAIPAFISGIFGVTEPAIYGLTLPRKKPFILSCIGGAIGGAILGFFKSKLWSMAGMGVFLLPGFIGKNGFDKPLYGAIIAMVVSFIAGVILQFLFGKKSVDEPLDAEAVETAGATSIQADSMSHSNATVVEPEISYNQATKLSSPLTGTIVPLADIKDEVFSSGAMGQGVAIEPSVGEVIAPADATVQMVFPTGHAVGLTTDDGAEILIHIGMDTVQLDGKGFETLVKKGDHVTAGQLLVKFDIDTIKDAKLEVTTPIIITNTKNYHEVKTVATGKINQKDELLELK</sequence>
<evidence type="ECO:0000256" key="16">
    <source>
        <dbReference type="PROSITE-ProRule" id="PRU00421"/>
    </source>
</evidence>
<proteinExistence type="predicted"/>
<feature type="transmembrane region" description="Helical" evidence="17">
    <location>
        <begin position="216"/>
        <end position="239"/>
    </location>
</feature>
<keyword evidence="3" id="KW-1003">Cell membrane</keyword>
<dbReference type="SUPFAM" id="SSF51261">
    <property type="entry name" value="Duplicated hybrid motif"/>
    <property type="match status" value="1"/>
</dbReference>
<evidence type="ECO:0000256" key="14">
    <source>
        <dbReference type="ARBA" id="ARBA00074554"/>
    </source>
</evidence>
<dbReference type="InterPro" id="IPR018113">
    <property type="entry name" value="PTrfase_EIIB_Cys"/>
</dbReference>
<evidence type="ECO:0000256" key="1">
    <source>
        <dbReference type="ARBA" id="ARBA00004651"/>
    </source>
</evidence>
<dbReference type="RefSeq" id="WP_118911200.1">
    <property type="nucleotide sequence ID" value="NZ_QOCS01000024.1"/>
</dbReference>
<dbReference type="EC" id="2.7.1.211" evidence="11"/>
<feature type="transmembrane region" description="Helical" evidence="17">
    <location>
        <begin position="104"/>
        <end position="125"/>
    </location>
</feature>
<dbReference type="PROSITE" id="PS51103">
    <property type="entry name" value="PTS_EIIC_TYPE_1"/>
    <property type="match status" value="1"/>
</dbReference>
<evidence type="ECO:0000256" key="8">
    <source>
        <dbReference type="ARBA" id="ARBA00022777"/>
    </source>
</evidence>
<evidence type="ECO:0000256" key="3">
    <source>
        <dbReference type="ARBA" id="ARBA00022475"/>
    </source>
</evidence>
<feature type="transmembrane region" description="Helical" evidence="17">
    <location>
        <begin position="338"/>
        <end position="359"/>
    </location>
</feature>
<dbReference type="Gene3D" id="3.30.1360.60">
    <property type="entry name" value="Glucose permease domain IIB"/>
    <property type="match status" value="1"/>
</dbReference>
<feature type="transmembrane region" description="Helical" evidence="17">
    <location>
        <begin position="371"/>
        <end position="390"/>
    </location>
</feature>
<feature type="transmembrane region" description="Helical" evidence="17">
    <location>
        <begin position="396"/>
        <end position="414"/>
    </location>
</feature>
<comment type="function">
    <text evidence="12">The phosphoenolpyruvate-dependent sugar phosphotransferase system (sugar PTS), a major carbohydrate active transport system, catalyzes the phosphorylation of incoming sugar substrates concomitantly with their translocation across the cell membrane. This system is involved in sucrose transport.</text>
</comment>
<dbReference type="PROSITE" id="PS01035">
    <property type="entry name" value="PTS_EIIB_TYPE_1_CYS"/>
    <property type="match status" value="1"/>
</dbReference>
<feature type="transmembrane region" description="Helical" evidence="17">
    <location>
        <begin position="442"/>
        <end position="463"/>
    </location>
</feature>
<evidence type="ECO:0000313" key="22">
    <source>
        <dbReference type="Proteomes" id="UP000284822"/>
    </source>
</evidence>
<dbReference type="GO" id="GO:0016301">
    <property type="term" value="F:kinase activity"/>
    <property type="evidence" value="ECO:0007669"/>
    <property type="project" value="UniProtKB-KW"/>
</dbReference>
<feature type="domain" description="PTS EIIA type-1" evidence="18">
    <location>
        <begin position="526"/>
        <end position="630"/>
    </location>
</feature>
<evidence type="ECO:0000256" key="13">
    <source>
        <dbReference type="ARBA" id="ARBA00048931"/>
    </source>
</evidence>
<dbReference type="PROSITE" id="PS51093">
    <property type="entry name" value="PTS_EIIA_TYPE_1"/>
    <property type="match status" value="1"/>
</dbReference>
<dbReference type="SUPFAM" id="SSF55604">
    <property type="entry name" value="Glucose permease domain IIB"/>
    <property type="match status" value="1"/>
</dbReference>
<dbReference type="CDD" id="cd00212">
    <property type="entry name" value="PTS_IIB_glc"/>
    <property type="match status" value="1"/>
</dbReference>
<feature type="transmembrane region" description="Helical" evidence="17">
    <location>
        <begin position="175"/>
        <end position="196"/>
    </location>
</feature>
<dbReference type="FunFam" id="2.70.70.10:FF:000001">
    <property type="entry name" value="PTS system glucose-specific IIA component"/>
    <property type="match status" value="1"/>
</dbReference>
<dbReference type="GO" id="GO:0090589">
    <property type="term" value="F:protein-phosphocysteine-trehalose phosphotransferase system transporter activity"/>
    <property type="evidence" value="ECO:0007669"/>
    <property type="project" value="TreeGrafter"/>
</dbReference>
<keyword evidence="2" id="KW-0813">Transport</keyword>
<evidence type="ECO:0000256" key="5">
    <source>
        <dbReference type="ARBA" id="ARBA00022679"/>
    </source>
</evidence>
<evidence type="ECO:0000259" key="19">
    <source>
        <dbReference type="PROSITE" id="PS51098"/>
    </source>
</evidence>
<dbReference type="GO" id="GO:0008982">
    <property type="term" value="F:protein-N(PI)-phosphohistidine-sugar phosphotransferase activity"/>
    <property type="evidence" value="ECO:0007669"/>
    <property type="project" value="InterPro"/>
</dbReference>
<evidence type="ECO:0000256" key="11">
    <source>
        <dbReference type="ARBA" id="ARBA00044053"/>
    </source>
</evidence>
<feature type="domain" description="PTS EIIB type-1" evidence="19">
    <location>
        <begin position="4"/>
        <end position="86"/>
    </location>
</feature>
<comment type="subcellular location">
    <subcellularLocation>
        <location evidence="1">Cell membrane</location>
        <topology evidence="1">Multi-pass membrane protein</topology>
    </subcellularLocation>
</comment>
<dbReference type="FunFam" id="3.30.1360.60:FF:000001">
    <property type="entry name" value="PTS system glucose-specific IIBC component PtsG"/>
    <property type="match status" value="1"/>
</dbReference>
<name>A0A3R6VFL9_9LACO</name>
<comment type="catalytic activity">
    <reaction evidence="13">
        <text>N(pros)-phospho-L-histidyl-[protein](out) + sucrose = sucrose 6(G)-phosphate(in) + L-histidyl-[protein]</text>
        <dbReference type="Rhea" id="RHEA:49236"/>
        <dbReference type="Rhea" id="RHEA-COMP:9745"/>
        <dbReference type="Rhea" id="RHEA-COMP:9746"/>
        <dbReference type="ChEBI" id="CHEBI:17992"/>
        <dbReference type="ChEBI" id="CHEBI:29979"/>
        <dbReference type="ChEBI" id="CHEBI:64837"/>
        <dbReference type="ChEBI" id="CHEBI:91002"/>
        <dbReference type="EC" id="2.7.1.211"/>
    </reaction>
</comment>
<feature type="domain" description="PTS EIIC type-1" evidence="20">
    <location>
        <begin position="106"/>
        <end position="475"/>
    </location>
</feature>
<dbReference type="PANTHER" id="PTHR30175:SF1">
    <property type="entry name" value="PTS SYSTEM ARBUTIN-, CELLOBIOSE-, AND SALICIN-SPECIFIC EIIBC COMPONENT-RELATED"/>
    <property type="match status" value="1"/>
</dbReference>
<feature type="transmembrane region" description="Helical" evidence="17">
    <location>
        <begin position="259"/>
        <end position="277"/>
    </location>
</feature>
<dbReference type="InterPro" id="IPR036878">
    <property type="entry name" value="Glu_permease_IIB"/>
</dbReference>
<evidence type="ECO:0000256" key="10">
    <source>
        <dbReference type="ARBA" id="ARBA00023136"/>
    </source>
</evidence>
<dbReference type="GO" id="GO:0015771">
    <property type="term" value="P:trehalose transport"/>
    <property type="evidence" value="ECO:0007669"/>
    <property type="project" value="TreeGrafter"/>
</dbReference>
<reference evidence="21 22" key="1">
    <citation type="submission" date="2018-07" db="EMBL/GenBank/DDBJ databases">
        <title>Genome sequences of six Lactobacillus spp. isolated from bumble bee guts.</title>
        <authorList>
            <person name="Motta E.V.S."/>
            <person name="Moran N.A."/>
        </authorList>
    </citation>
    <scope>NUCLEOTIDE SEQUENCE [LARGE SCALE GENOMIC DNA]</scope>
    <source>
        <strain evidence="21 22">LV-8.1</strain>
    </source>
</reference>
<evidence type="ECO:0000259" key="18">
    <source>
        <dbReference type="PROSITE" id="PS51093"/>
    </source>
</evidence>
<dbReference type="NCBIfam" id="TIGR00830">
    <property type="entry name" value="PTBA"/>
    <property type="match status" value="1"/>
</dbReference>
<evidence type="ECO:0000313" key="21">
    <source>
        <dbReference type="EMBL" id="RHW44864.1"/>
    </source>
</evidence>
<evidence type="ECO:0000256" key="4">
    <source>
        <dbReference type="ARBA" id="ARBA00022597"/>
    </source>
</evidence>
<dbReference type="NCBIfam" id="TIGR01995">
    <property type="entry name" value="PTS-II-ABC-beta"/>
    <property type="match status" value="1"/>
</dbReference>
<keyword evidence="10 17" id="KW-0472">Membrane</keyword>
<feature type="transmembrane region" description="Helical" evidence="17">
    <location>
        <begin position="145"/>
        <end position="168"/>
    </location>
</feature>
<dbReference type="GO" id="GO:0005886">
    <property type="term" value="C:plasma membrane"/>
    <property type="evidence" value="ECO:0007669"/>
    <property type="project" value="UniProtKB-SubCell"/>
</dbReference>
<dbReference type="EMBL" id="QOCS01000024">
    <property type="protein sequence ID" value="RHW44864.1"/>
    <property type="molecule type" value="Genomic_DNA"/>
</dbReference>
<evidence type="ECO:0000256" key="12">
    <source>
        <dbReference type="ARBA" id="ARBA00045139"/>
    </source>
</evidence>
<keyword evidence="4" id="KW-0762">Sugar transport</keyword>
<dbReference type="Pfam" id="PF02378">
    <property type="entry name" value="PTS_EIIC"/>
    <property type="match status" value="1"/>
</dbReference>
<feature type="active site" description="Phosphocysteine intermediate; for EIIB activity" evidence="16">
    <location>
        <position position="26"/>
    </location>
</feature>
<evidence type="ECO:0000256" key="17">
    <source>
        <dbReference type="SAM" id="Phobius"/>
    </source>
</evidence>
<dbReference type="InterPro" id="IPR003352">
    <property type="entry name" value="PTS_EIIC"/>
</dbReference>
<dbReference type="InterPro" id="IPR011055">
    <property type="entry name" value="Dup_hybrid_motif"/>
</dbReference>
<dbReference type="Pfam" id="PF00358">
    <property type="entry name" value="PTS_EIIA_1"/>
    <property type="match status" value="1"/>
</dbReference>
<dbReference type="InterPro" id="IPR013013">
    <property type="entry name" value="PTS_EIIC_1"/>
</dbReference>
<dbReference type="InterPro" id="IPR011297">
    <property type="entry name" value="PTS_IIABC_b_glu"/>
</dbReference>